<feature type="transmembrane region" description="Helical" evidence="1">
    <location>
        <begin position="39"/>
        <end position="59"/>
    </location>
</feature>
<evidence type="ECO:0000313" key="3">
    <source>
        <dbReference type="Proteomes" id="UP001589838"/>
    </source>
</evidence>
<protein>
    <submittedName>
        <fullName evidence="2">Uncharacterized protein</fullName>
    </submittedName>
</protein>
<feature type="transmembrane region" description="Helical" evidence="1">
    <location>
        <begin position="110"/>
        <end position="128"/>
    </location>
</feature>
<dbReference type="Proteomes" id="UP001589838">
    <property type="component" value="Unassembled WGS sequence"/>
</dbReference>
<name>A0ABV6KI95_9BACI</name>
<reference evidence="2 3" key="1">
    <citation type="submission" date="2024-09" db="EMBL/GenBank/DDBJ databases">
        <authorList>
            <person name="Sun Q."/>
            <person name="Mori K."/>
        </authorList>
    </citation>
    <scope>NUCLEOTIDE SEQUENCE [LARGE SCALE GENOMIC DNA]</scope>
    <source>
        <strain evidence="2 3">NCAIM B.02610</strain>
    </source>
</reference>
<evidence type="ECO:0000256" key="1">
    <source>
        <dbReference type="SAM" id="Phobius"/>
    </source>
</evidence>
<dbReference type="RefSeq" id="WP_335959628.1">
    <property type="nucleotide sequence ID" value="NZ_JAXBLX010000006.1"/>
</dbReference>
<comment type="caution">
    <text evidence="2">The sequence shown here is derived from an EMBL/GenBank/DDBJ whole genome shotgun (WGS) entry which is preliminary data.</text>
</comment>
<accession>A0ABV6KI95</accession>
<evidence type="ECO:0000313" key="2">
    <source>
        <dbReference type="EMBL" id="MFC0471748.1"/>
    </source>
</evidence>
<feature type="transmembrane region" description="Helical" evidence="1">
    <location>
        <begin position="80"/>
        <end position="98"/>
    </location>
</feature>
<gene>
    <name evidence="2" type="ORF">ACFFHM_14900</name>
</gene>
<keyword evidence="1" id="KW-0472">Membrane</keyword>
<organism evidence="2 3">
    <name type="scientific">Halalkalibacter kiskunsagensis</name>
    <dbReference type="NCBI Taxonomy" id="1548599"/>
    <lineage>
        <taxon>Bacteria</taxon>
        <taxon>Bacillati</taxon>
        <taxon>Bacillota</taxon>
        <taxon>Bacilli</taxon>
        <taxon>Bacillales</taxon>
        <taxon>Bacillaceae</taxon>
        <taxon>Halalkalibacter</taxon>
    </lineage>
</organism>
<keyword evidence="3" id="KW-1185">Reference proteome</keyword>
<proteinExistence type="predicted"/>
<keyword evidence="1" id="KW-0812">Transmembrane</keyword>
<sequence>MKYLLACFSWFLFLFVSGRLLEAASGWRRTAFFSSSTTLHILSIVTPVIILIFFGVLLSGRHLLRAYRTEGHWRINLPRFNILCLLPIVIVMLIKSFYDEISTVVDIDRFDFQMITTFVLILFGYYFSQSLYKRKN</sequence>
<keyword evidence="1" id="KW-1133">Transmembrane helix</keyword>
<dbReference type="EMBL" id="JBHLUX010000036">
    <property type="protein sequence ID" value="MFC0471748.1"/>
    <property type="molecule type" value="Genomic_DNA"/>
</dbReference>